<organism evidence="2 3">
    <name type="scientific">Kibdelosporangium philippinense</name>
    <dbReference type="NCBI Taxonomy" id="211113"/>
    <lineage>
        <taxon>Bacteria</taxon>
        <taxon>Bacillati</taxon>
        <taxon>Actinomycetota</taxon>
        <taxon>Actinomycetes</taxon>
        <taxon>Pseudonocardiales</taxon>
        <taxon>Pseudonocardiaceae</taxon>
        <taxon>Kibdelosporangium</taxon>
    </lineage>
</organism>
<dbReference type="Proteomes" id="UP001521150">
    <property type="component" value="Unassembled WGS sequence"/>
</dbReference>
<protein>
    <submittedName>
        <fullName evidence="2">Alpha/beta hydrolase</fullName>
    </submittedName>
</protein>
<sequence>MPFTQIRDDVRLFCADEGEGPVTLLFVHGWTCDSHDWDWQLEHFARSARVIAVDLRGHGQSSVPSSGYDARVFAEDLVLLLRAIDVPKVVVIGHSLGGGIGIVLAGEYPDLVAGFVAVEPAYGFAPAHFIHTAETMTTKNAHELTAAIMDFADSPHTPDFFRAMHRRRVWSVPSHVVIETFQGNWLGAGEVGTRERTEAYLDRMTCPTLTIFSSGHEDHAAWAAKRVRSELDGTLYLSLGHWPHQETPGLLNSVIETWLNRLSQ</sequence>
<evidence type="ECO:0000259" key="1">
    <source>
        <dbReference type="Pfam" id="PF00561"/>
    </source>
</evidence>
<feature type="domain" description="AB hydrolase-1" evidence="1">
    <location>
        <begin position="23"/>
        <end position="131"/>
    </location>
</feature>
<dbReference type="PRINTS" id="PR00111">
    <property type="entry name" value="ABHYDROLASE"/>
</dbReference>
<gene>
    <name evidence="2" type="ORF">LWC34_38580</name>
</gene>
<dbReference type="Pfam" id="PF00561">
    <property type="entry name" value="Abhydrolase_1"/>
    <property type="match status" value="1"/>
</dbReference>
<dbReference type="GO" id="GO:0016787">
    <property type="term" value="F:hydrolase activity"/>
    <property type="evidence" value="ECO:0007669"/>
    <property type="project" value="UniProtKB-KW"/>
</dbReference>
<proteinExistence type="predicted"/>
<dbReference type="InterPro" id="IPR029058">
    <property type="entry name" value="AB_hydrolase_fold"/>
</dbReference>
<keyword evidence="3" id="KW-1185">Reference proteome</keyword>
<reference evidence="2 3" key="1">
    <citation type="submission" date="2021-12" db="EMBL/GenBank/DDBJ databases">
        <title>Genome sequence of Kibdelosporangium philippinense ATCC 49844.</title>
        <authorList>
            <person name="Fedorov E.A."/>
            <person name="Omeragic M."/>
            <person name="Shalygina K.F."/>
            <person name="Maclea K.S."/>
        </authorList>
    </citation>
    <scope>NUCLEOTIDE SEQUENCE [LARGE SCALE GENOMIC DNA]</scope>
    <source>
        <strain evidence="2 3">ATCC 49844</strain>
    </source>
</reference>
<evidence type="ECO:0000313" key="2">
    <source>
        <dbReference type="EMBL" id="MCE7008679.1"/>
    </source>
</evidence>
<name>A0ABS8ZMC5_9PSEU</name>
<dbReference type="EMBL" id="JAJVCN010000003">
    <property type="protein sequence ID" value="MCE7008679.1"/>
    <property type="molecule type" value="Genomic_DNA"/>
</dbReference>
<dbReference type="PANTHER" id="PTHR43798:SF33">
    <property type="entry name" value="HYDROLASE, PUTATIVE (AFU_ORTHOLOGUE AFUA_2G14860)-RELATED"/>
    <property type="match status" value="1"/>
</dbReference>
<dbReference type="SUPFAM" id="SSF53474">
    <property type="entry name" value="alpha/beta-Hydrolases"/>
    <property type="match status" value="1"/>
</dbReference>
<dbReference type="PANTHER" id="PTHR43798">
    <property type="entry name" value="MONOACYLGLYCEROL LIPASE"/>
    <property type="match status" value="1"/>
</dbReference>
<evidence type="ECO:0000313" key="3">
    <source>
        <dbReference type="Proteomes" id="UP001521150"/>
    </source>
</evidence>
<dbReference type="InterPro" id="IPR000073">
    <property type="entry name" value="AB_hydrolase_1"/>
</dbReference>
<dbReference type="InterPro" id="IPR050266">
    <property type="entry name" value="AB_hydrolase_sf"/>
</dbReference>
<dbReference type="Gene3D" id="3.40.50.1820">
    <property type="entry name" value="alpha/beta hydrolase"/>
    <property type="match status" value="1"/>
</dbReference>
<keyword evidence="2" id="KW-0378">Hydrolase</keyword>
<accession>A0ABS8ZMC5</accession>
<comment type="caution">
    <text evidence="2">The sequence shown here is derived from an EMBL/GenBank/DDBJ whole genome shotgun (WGS) entry which is preliminary data.</text>
</comment>
<dbReference type="RefSeq" id="WP_233730154.1">
    <property type="nucleotide sequence ID" value="NZ_JAJVCN010000003.1"/>
</dbReference>